<evidence type="ECO:0000256" key="6">
    <source>
        <dbReference type="RuleBase" id="RU004168"/>
    </source>
</evidence>
<keyword evidence="10" id="KW-1185">Reference proteome</keyword>
<evidence type="ECO:0000256" key="4">
    <source>
        <dbReference type="PROSITE-ProRule" id="PRU00520"/>
    </source>
</evidence>
<dbReference type="OrthoDB" id="5295388at2"/>
<feature type="active site" evidence="4">
    <location>
        <position position="38"/>
    </location>
</feature>
<dbReference type="Gene3D" id="3.30.70.100">
    <property type="match status" value="1"/>
</dbReference>
<evidence type="ECO:0000259" key="8">
    <source>
        <dbReference type="PROSITE" id="PS51160"/>
    </source>
</evidence>
<dbReference type="AlphaFoldDB" id="A0A1I4HVW0"/>
<dbReference type="PROSITE" id="PS00150">
    <property type="entry name" value="ACYLPHOSPHATASE_1"/>
    <property type="match status" value="1"/>
</dbReference>
<evidence type="ECO:0000313" key="10">
    <source>
        <dbReference type="Proteomes" id="UP000199144"/>
    </source>
</evidence>
<feature type="domain" description="Acylphosphatase-like" evidence="8">
    <location>
        <begin position="5"/>
        <end position="92"/>
    </location>
</feature>
<evidence type="ECO:0000256" key="7">
    <source>
        <dbReference type="SAM" id="MobiDB-lite"/>
    </source>
</evidence>
<sequence>MSFIAFSVKITGRVQGVAFRNWTQSRARSLGLAGWVQNDPTGSVSAFVQGPKTNVETLLNDLWSGPAAASVRDVQSSKATPDDSLTGFSILR</sequence>
<dbReference type="PANTHER" id="PTHR47268">
    <property type="entry name" value="ACYLPHOSPHATASE"/>
    <property type="match status" value="1"/>
</dbReference>
<dbReference type="SUPFAM" id="SSF54975">
    <property type="entry name" value="Acylphosphatase/BLUF domain-like"/>
    <property type="match status" value="1"/>
</dbReference>
<accession>A0A1I4HVW0</accession>
<feature type="active site" evidence="4">
    <location>
        <position position="20"/>
    </location>
</feature>
<comment type="catalytic activity">
    <reaction evidence="3 4 5">
        <text>an acyl phosphate + H2O = a carboxylate + phosphate + H(+)</text>
        <dbReference type="Rhea" id="RHEA:14965"/>
        <dbReference type="ChEBI" id="CHEBI:15377"/>
        <dbReference type="ChEBI" id="CHEBI:15378"/>
        <dbReference type="ChEBI" id="CHEBI:29067"/>
        <dbReference type="ChEBI" id="CHEBI:43474"/>
        <dbReference type="ChEBI" id="CHEBI:59918"/>
        <dbReference type="EC" id="3.6.1.7"/>
    </reaction>
</comment>
<dbReference type="Proteomes" id="UP000199144">
    <property type="component" value="Unassembled WGS sequence"/>
</dbReference>
<dbReference type="STRING" id="254406.SAMN04488042_101278"/>
<dbReference type="PANTHER" id="PTHR47268:SF4">
    <property type="entry name" value="ACYLPHOSPHATASE"/>
    <property type="match status" value="1"/>
</dbReference>
<dbReference type="RefSeq" id="WP_093090172.1">
    <property type="nucleotide sequence ID" value="NZ_FOTQ01000001.1"/>
</dbReference>
<organism evidence="9 10">
    <name type="scientific">Shimia aestuarii</name>
    <dbReference type="NCBI Taxonomy" id="254406"/>
    <lineage>
        <taxon>Bacteria</taxon>
        <taxon>Pseudomonadati</taxon>
        <taxon>Pseudomonadota</taxon>
        <taxon>Alphaproteobacteria</taxon>
        <taxon>Rhodobacterales</taxon>
        <taxon>Roseobacteraceae</taxon>
    </lineage>
</organism>
<evidence type="ECO:0000256" key="5">
    <source>
        <dbReference type="RuleBase" id="RU000553"/>
    </source>
</evidence>
<dbReference type="PROSITE" id="PS51160">
    <property type="entry name" value="ACYLPHOSPHATASE_3"/>
    <property type="match status" value="1"/>
</dbReference>
<reference evidence="9 10" key="1">
    <citation type="submission" date="2016-10" db="EMBL/GenBank/DDBJ databases">
        <authorList>
            <person name="de Groot N.N."/>
        </authorList>
    </citation>
    <scope>NUCLEOTIDE SEQUENCE [LARGE SCALE GENOMIC DNA]</scope>
    <source>
        <strain evidence="9 10">DSM 15283</strain>
    </source>
</reference>
<dbReference type="InterPro" id="IPR036046">
    <property type="entry name" value="Acylphosphatase-like_dom_sf"/>
</dbReference>
<dbReference type="EMBL" id="FOTQ01000001">
    <property type="protein sequence ID" value="SFL45873.1"/>
    <property type="molecule type" value="Genomic_DNA"/>
</dbReference>
<evidence type="ECO:0000313" key="9">
    <source>
        <dbReference type="EMBL" id="SFL45873.1"/>
    </source>
</evidence>
<dbReference type="InterPro" id="IPR020456">
    <property type="entry name" value="Acylphosphatase"/>
</dbReference>
<evidence type="ECO:0000256" key="2">
    <source>
        <dbReference type="ARBA" id="ARBA00012150"/>
    </source>
</evidence>
<dbReference type="Pfam" id="PF00708">
    <property type="entry name" value="Acylphosphatase"/>
    <property type="match status" value="1"/>
</dbReference>
<evidence type="ECO:0000256" key="3">
    <source>
        <dbReference type="ARBA" id="ARBA00047645"/>
    </source>
</evidence>
<protein>
    <recommendedName>
        <fullName evidence="2 4">Acylphosphatase</fullName>
        <ecNumber evidence="2 4">3.6.1.7</ecNumber>
    </recommendedName>
</protein>
<feature type="region of interest" description="Disordered" evidence="7">
    <location>
        <begin position="73"/>
        <end position="92"/>
    </location>
</feature>
<proteinExistence type="inferred from homology"/>
<dbReference type="PRINTS" id="PR00112">
    <property type="entry name" value="ACYLPHPHTASE"/>
</dbReference>
<gene>
    <name evidence="9" type="ORF">SAMN04488042_101278</name>
</gene>
<keyword evidence="4 5" id="KW-0378">Hydrolase</keyword>
<dbReference type="GO" id="GO:0003998">
    <property type="term" value="F:acylphosphatase activity"/>
    <property type="evidence" value="ECO:0007669"/>
    <property type="project" value="UniProtKB-EC"/>
</dbReference>
<dbReference type="InterPro" id="IPR001792">
    <property type="entry name" value="Acylphosphatase-like_dom"/>
</dbReference>
<comment type="similarity">
    <text evidence="1 6">Belongs to the acylphosphatase family.</text>
</comment>
<dbReference type="PROSITE" id="PS00151">
    <property type="entry name" value="ACYLPHOSPHATASE_2"/>
    <property type="match status" value="1"/>
</dbReference>
<name>A0A1I4HVW0_9RHOB</name>
<dbReference type="EC" id="3.6.1.7" evidence="2 4"/>
<evidence type="ECO:0000256" key="1">
    <source>
        <dbReference type="ARBA" id="ARBA00005614"/>
    </source>
</evidence>
<dbReference type="InterPro" id="IPR017968">
    <property type="entry name" value="Acylphosphatase_CS"/>
</dbReference>